<evidence type="ECO:0000313" key="3">
    <source>
        <dbReference type="Proteomes" id="UP000095285"/>
    </source>
</evidence>
<dbReference type="KEGG" id="loa:LOAG_05661"/>
<feature type="region of interest" description="Disordered" evidence="1">
    <location>
        <begin position="81"/>
        <end position="100"/>
    </location>
</feature>
<reference evidence="4" key="2">
    <citation type="submission" date="2016-11" db="UniProtKB">
        <authorList>
            <consortium name="WormBaseParasite"/>
        </authorList>
    </citation>
    <scope>IDENTIFICATION</scope>
</reference>
<gene>
    <name evidence="2 4" type="ORF">LOAG_05661</name>
</gene>
<evidence type="ECO:0000313" key="2">
    <source>
        <dbReference type="EMBL" id="EFO22828.2"/>
    </source>
</evidence>
<dbReference type="InParanoid" id="A0A1I7VTZ5"/>
<feature type="compositionally biased region" description="Polar residues" evidence="1">
    <location>
        <begin position="81"/>
        <end position="91"/>
    </location>
</feature>
<organism evidence="3 4">
    <name type="scientific">Loa loa</name>
    <name type="common">Eye worm</name>
    <name type="synonym">Filaria loa</name>
    <dbReference type="NCBI Taxonomy" id="7209"/>
    <lineage>
        <taxon>Eukaryota</taxon>
        <taxon>Metazoa</taxon>
        <taxon>Ecdysozoa</taxon>
        <taxon>Nematoda</taxon>
        <taxon>Chromadorea</taxon>
        <taxon>Rhabditida</taxon>
        <taxon>Spirurina</taxon>
        <taxon>Spiruromorpha</taxon>
        <taxon>Filarioidea</taxon>
        <taxon>Onchocercidae</taxon>
        <taxon>Loa</taxon>
    </lineage>
</organism>
<dbReference type="GeneID" id="9943069"/>
<dbReference type="RefSeq" id="XP_003141246.2">
    <property type="nucleotide sequence ID" value="XM_003141198.2"/>
</dbReference>
<keyword evidence="3" id="KW-1185">Reference proteome</keyword>
<name>A0A1I7VTZ5_LOALO</name>
<evidence type="ECO:0000256" key="1">
    <source>
        <dbReference type="SAM" id="MobiDB-lite"/>
    </source>
</evidence>
<dbReference type="AlphaFoldDB" id="A0A1I7VTZ5"/>
<feature type="region of interest" description="Disordered" evidence="1">
    <location>
        <begin position="49"/>
        <end position="71"/>
    </location>
</feature>
<sequence>MSKEEEEKYKEVTIGEQGIFNLIHEAKEAIITLTIYEKEIDFEIQKLTPTPNQRHGLPAEIPMPIPPTTYGNVNLPQLSSPIFNGDQNNGENFKGALTVS</sequence>
<accession>A0A1I7VTZ5</accession>
<accession>A0A1S0U146</accession>
<reference evidence="2 3" key="1">
    <citation type="submission" date="2012-04" db="EMBL/GenBank/DDBJ databases">
        <title>The Genome Sequence of Loa loa.</title>
        <authorList>
            <consortium name="The Broad Institute Genome Sequencing Platform"/>
            <consortium name="Broad Institute Genome Sequencing Center for Infectious Disease"/>
            <person name="Nutman T.B."/>
            <person name="Fink D.L."/>
            <person name="Russ C."/>
            <person name="Young S."/>
            <person name="Zeng Q."/>
            <person name="Gargeya S."/>
            <person name="Alvarado L."/>
            <person name="Berlin A."/>
            <person name="Chapman S.B."/>
            <person name="Chen Z."/>
            <person name="Freedman E."/>
            <person name="Gellesch M."/>
            <person name="Goldberg J."/>
            <person name="Griggs A."/>
            <person name="Gujja S."/>
            <person name="Heilman E.R."/>
            <person name="Heiman D."/>
            <person name="Howarth C."/>
            <person name="Mehta T."/>
            <person name="Neiman D."/>
            <person name="Pearson M."/>
            <person name="Roberts A."/>
            <person name="Saif S."/>
            <person name="Shea T."/>
            <person name="Shenoy N."/>
            <person name="Sisk P."/>
            <person name="Stolte C."/>
            <person name="Sykes S."/>
            <person name="White J."/>
            <person name="Yandava C."/>
            <person name="Haas B."/>
            <person name="Henn M.R."/>
            <person name="Nusbaum C."/>
            <person name="Birren B."/>
        </authorList>
    </citation>
    <scope>NUCLEOTIDE SEQUENCE [LARGE SCALE GENOMIC DNA]</scope>
</reference>
<dbReference type="Proteomes" id="UP000095285">
    <property type="component" value="Unassembled WGS sequence"/>
</dbReference>
<dbReference type="WBParaSite" id="EN70_6240">
    <property type="protein sequence ID" value="EN70_6240"/>
    <property type="gene ID" value="EN70_6240"/>
</dbReference>
<protein>
    <submittedName>
        <fullName evidence="2 4">Uncharacterized protein</fullName>
    </submittedName>
</protein>
<proteinExistence type="predicted"/>
<dbReference type="CTD" id="9943069"/>
<dbReference type="EMBL" id="JH712530">
    <property type="protein sequence ID" value="EFO22828.2"/>
    <property type="molecule type" value="Genomic_DNA"/>
</dbReference>
<evidence type="ECO:0000313" key="4">
    <source>
        <dbReference type="WBParaSite" id="EN70_6240"/>
    </source>
</evidence>